<dbReference type="OrthoDB" id="8927528at2759"/>
<keyword evidence="4" id="KW-1185">Reference proteome</keyword>
<feature type="region of interest" description="Disordered" evidence="1">
    <location>
        <begin position="1"/>
        <end position="25"/>
    </location>
</feature>
<dbReference type="Proteomes" id="UP000596742">
    <property type="component" value="Unassembled WGS sequence"/>
</dbReference>
<organism evidence="3 4">
    <name type="scientific">Mytilus galloprovincialis</name>
    <name type="common">Mediterranean mussel</name>
    <dbReference type="NCBI Taxonomy" id="29158"/>
    <lineage>
        <taxon>Eukaryota</taxon>
        <taxon>Metazoa</taxon>
        <taxon>Spiralia</taxon>
        <taxon>Lophotrochozoa</taxon>
        <taxon>Mollusca</taxon>
        <taxon>Bivalvia</taxon>
        <taxon>Autobranchia</taxon>
        <taxon>Pteriomorphia</taxon>
        <taxon>Mytilida</taxon>
        <taxon>Mytiloidea</taxon>
        <taxon>Mytilidae</taxon>
        <taxon>Mytilinae</taxon>
        <taxon>Mytilus</taxon>
    </lineage>
</organism>
<dbReference type="EMBL" id="UYJE01010048">
    <property type="protein sequence ID" value="VDI79271.1"/>
    <property type="molecule type" value="Genomic_DNA"/>
</dbReference>
<protein>
    <recommendedName>
        <fullName evidence="2">Dynamin N-terminal domain-containing protein</fullName>
    </recommendedName>
</protein>
<feature type="non-terminal residue" evidence="3">
    <location>
        <position position="1"/>
    </location>
</feature>
<comment type="caution">
    <text evidence="3">The sequence shown here is derived from an EMBL/GenBank/DDBJ whole genome shotgun (WGS) entry which is preliminary data.</text>
</comment>
<accession>A0A8B6HIC5</accession>
<dbReference type="Pfam" id="PF00350">
    <property type="entry name" value="Dynamin_N"/>
    <property type="match status" value="1"/>
</dbReference>
<proteinExistence type="predicted"/>
<dbReference type="InterPro" id="IPR045063">
    <property type="entry name" value="Dynamin_N"/>
</dbReference>
<gene>
    <name evidence="3" type="ORF">MGAL_10B012516</name>
</gene>
<dbReference type="Gene3D" id="3.40.50.300">
    <property type="entry name" value="P-loop containing nucleotide triphosphate hydrolases"/>
    <property type="match status" value="1"/>
</dbReference>
<dbReference type="InterPro" id="IPR027417">
    <property type="entry name" value="P-loop_NTPase"/>
</dbReference>
<dbReference type="AlphaFoldDB" id="A0A8B6HIC5"/>
<sequence length="188" mass="21835">RKNLTERNAETWCAPRRSTSKPSPDDQIKRLRLMFESVEQFLRSPDYDKDLQGELSAACPNYMNVFLTAKRDLLRNDYGVVVTGDNLAGTSTLLNQLVRKKLFARHSIPCTKVTIIRIRDSEKMEIKCYSKDDTLIKEEEVQNFKTLRSIIRELDNISEIPGYLRNMYSVDVFLPVPILKVKYNKKTV</sequence>
<feature type="domain" description="Dynamin N-terminal" evidence="2">
    <location>
        <begin position="80"/>
        <end position="159"/>
    </location>
</feature>
<evidence type="ECO:0000313" key="3">
    <source>
        <dbReference type="EMBL" id="VDI79271.1"/>
    </source>
</evidence>
<evidence type="ECO:0000259" key="2">
    <source>
        <dbReference type="Pfam" id="PF00350"/>
    </source>
</evidence>
<dbReference type="SUPFAM" id="SSF52540">
    <property type="entry name" value="P-loop containing nucleoside triphosphate hydrolases"/>
    <property type="match status" value="1"/>
</dbReference>
<evidence type="ECO:0000256" key="1">
    <source>
        <dbReference type="SAM" id="MobiDB-lite"/>
    </source>
</evidence>
<reference evidence="3" key="1">
    <citation type="submission" date="2018-11" db="EMBL/GenBank/DDBJ databases">
        <authorList>
            <person name="Alioto T."/>
            <person name="Alioto T."/>
        </authorList>
    </citation>
    <scope>NUCLEOTIDE SEQUENCE</scope>
</reference>
<name>A0A8B6HIC5_MYTGA</name>
<evidence type="ECO:0000313" key="4">
    <source>
        <dbReference type="Proteomes" id="UP000596742"/>
    </source>
</evidence>